<gene>
    <name evidence="3" type="ORF">GCM10011499_25210</name>
</gene>
<dbReference type="InterPro" id="IPR011041">
    <property type="entry name" value="Quinoprot_gluc/sorb_DH_b-prop"/>
</dbReference>
<evidence type="ECO:0000313" key="4">
    <source>
        <dbReference type="Proteomes" id="UP000596977"/>
    </source>
</evidence>
<reference evidence="3 4" key="1">
    <citation type="journal article" date="2014" name="Int. J. Syst. Evol. Microbiol.">
        <title>Complete genome sequence of Corynebacterium casei LMG S-19264T (=DSM 44701T), isolated from a smear-ripened cheese.</title>
        <authorList>
            <consortium name="US DOE Joint Genome Institute (JGI-PGF)"/>
            <person name="Walter F."/>
            <person name="Albersmeier A."/>
            <person name="Kalinowski J."/>
            <person name="Ruckert C."/>
        </authorList>
    </citation>
    <scope>NUCLEOTIDE SEQUENCE [LARGE SCALE GENOMIC DNA]</scope>
    <source>
        <strain evidence="3 4">CGMCC 1.15896</strain>
    </source>
</reference>
<dbReference type="Proteomes" id="UP000596977">
    <property type="component" value="Unassembled WGS sequence"/>
</dbReference>
<dbReference type="InterPro" id="IPR012938">
    <property type="entry name" value="Glc/Sorbosone_DH"/>
</dbReference>
<name>A0A916RF05_9HYPH</name>
<dbReference type="InterPro" id="IPR011042">
    <property type="entry name" value="6-blade_b-propeller_TolB-like"/>
</dbReference>
<sequence length="378" mass="41145">MHKRIFAAVLCSTAFLTPALAVDQVFETELGAVHVGTFAEGLSHPWGLTFLPDGGMLVTEREGNLRFVSDAGEVGEPIAGIPDVDARRQGGLLDVALDPEFEINRLVYLSYAEPGDGGNSTAVARGTLNDELTELANVEVIFSQQPKVDSQQHFGSRLVFDNDGYLFITTGDRSAAQFRGMAQELDSHIGTIIRINADGSVPDDNPFVGDEAALDEIWSYGHRNPQGMAMHPDTGEIWANEHGPRGGDELNRIEAGVNYGWPIATYGVEYSGQEIMEGESFPEGMREPIAHWTPSPAFSGFLFYTGDEFPYWQGHAFMGALAGTSVVRVELDGDNVVADEFLFTDLGLRIRDVRQGPDGAIYLLTDESNGEILRLSAQ</sequence>
<organism evidence="3 4">
    <name type="scientific">Pelagibacterium lentulum</name>
    <dbReference type="NCBI Taxonomy" id="2029865"/>
    <lineage>
        <taxon>Bacteria</taxon>
        <taxon>Pseudomonadati</taxon>
        <taxon>Pseudomonadota</taxon>
        <taxon>Alphaproteobacteria</taxon>
        <taxon>Hyphomicrobiales</taxon>
        <taxon>Devosiaceae</taxon>
        <taxon>Pelagibacterium</taxon>
    </lineage>
</organism>
<dbReference type="PANTHER" id="PTHR19328:SF75">
    <property type="entry name" value="ALDOSE SUGAR DEHYDROGENASE YLII"/>
    <property type="match status" value="1"/>
</dbReference>
<dbReference type="SUPFAM" id="SSF50952">
    <property type="entry name" value="Soluble quinoprotein glucose dehydrogenase"/>
    <property type="match status" value="1"/>
</dbReference>
<dbReference type="EMBL" id="BMKB01000004">
    <property type="protein sequence ID" value="GGA54037.1"/>
    <property type="molecule type" value="Genomic_DNA"/>
</dbReference>
<feature type="domain" description="Glucose/Sorbosone dehydrogenase" evidence="2">
    <location>
        <begin position="42"/>
        <end position="374"/>
    </location>
</feature>
<dbReference type="Gene3D" id="2.120.10.30">
    <property type="entry name" value="TolB, C-terminal domain"/>
    <property type="match status" value="1"/>
</dbReference>
<keyword evidence="4" id="KW-1185">Reference proteome</keyword>
<protein>
    <recommendedName>
        <fullName evidence="2">Glucose/Sorbosone dehydrogenase domain-containing protein</fullName>
    </recommendedName>
</protein>
<dbReference type="Pfam" id="PF07995">
    <property type="entry name" value="GSDH"/>
    <property type="match status" value="1"/>
</dbReference>
<accession>A0A916RF05</accession>
<dbReference type="PANTHER" id="PTHR19328">
    <property type="entry name" value="HEDGEHOG-INTERACTING PROTEIN"/>
    <property type="match status" value="1"/>
</dbReference>
<evidence type="ECO:0000259" key="2">
    <source>
        <dbReference type="Pfam" id="PF07995"/>
    </source>
</evidence>
<dbReference type="RefSeq" id="WP_127072005.1">
    <property type="nucleotide sequence ID" value="NZ_BMKB01000004.1"/>
</dbReference>
<feature type="chain" id="PRO_5037733672" description="Glucose/Sorbosone dehydrogenase domain-containing protein" evidence="1">
    <location>
        <begin position="22"/>
        <end position="378"/>
    </location>
</feature>
<dbReference type="AlphaFoldDB" id="A0A916RF05"/>
<proteinExistence type="predicted"/>
<feature type="signal peptide" evidence="1">
    <location>
        <begin position="1"/>
        <end position="21"/>
    </location>
</feature>
<keyword evidence="1" id="KW-0732">Signal</keyword>
<dbReference type="OrthoDB" id="9770043at2"/>
<evidence type="ECO:0000313" key="3">
    <source>
        <dbReference type="EMBL" id="GGA54037.1"/>
    </source>
</evidence>
<evidence type="ECO:0000256" key="1">
    <source>
        <dbReference type="SAM" id="SignalP"/>
    </source>
</evidence>
<comment type="caution">
    <text evidence="3">The sequence shown here is derived from an EMBL/GenBank/DDBJ whole genome shotgun (WGS) entry which is preliminary data.</text>
</comment>